<dbReference type="Proteomes" id="UP001153269">
    <property type="component" value="Unassembled WGS sequence"/>
</dbReference>
<feature type="region of interest" description="Disordered" evidence="1">
    <location>
        <begin position="1"/>
        <end position="25"/>
    </location>
</feature>
<sequence length="116" mass="13509">MEEGQMKERERTEEGERKERERRDEELRITSFIHIGVSAYRRQFSHPEPIRASRRDQEEERRLRSGDREDELLRNKVNRSGGFNERQDNRHEILSDDVEGGDFSTCKSTAGGGGGS</sequence>
<keyword evidence="3" id="KW-1185">Reference proteome</keyword>
<feature type="compositionally biased region" description="Basic and acidic residues" evidence="1">
    <location>
        <begin position="48"/>
        <end position="74"/>
    </location>
</feature>
<name>A0A9N7V315_PLEPL</name>
<dbReference type="EMBL" id="CADEAL010003402">
    <property type="protein sequence ID" value="CAB1444575.1"/>
    <property type="molecule type" value="Genomic_DNA"/>
</dbReference>
<gene>
    <name evidence="2" type="ORF">PLEPLA_LOCUS32291</name>
</gene>
<dbReference type="AlphaFoldDB" id="A0A9N7V315"/>
<comment type="caution">
    <text evidence="2">The sequence shown here is derived from an EMBL/GenBank/DDBJ whole genome shotgun (WGS) entry which is preliminary data.</text>
</comment>
<proteinExistence type="predicted"/>
<reference evidence="2" key="1">
    <citation type="submission" date="2020-03" db="EMBL/GenBank/DDBJ databases">
        <authorList>
            <person name="Weist P."/>
        </authorList>
    </citation>
    <scope>NUCLEOTIDE SEQUENCE</scope>
</reference>
<evidence type="ECO:0000313" key="2">
    <source>
        <dbReference type="EMBL" id="CAB1444575.1"/>
    </source>
</evidence>
<accession>A0A9N7V315</accession>
<evidence type="ECO:0000313" key="3">
    <source>
        <dbReference type="Proteomes" id="UP001153269"/>
    </source>
</evidence>
<organism evidence="2 3">
    <name type="scientific">Pleuronectes platessa</name>
    <name type="common">European plaice</name>
    <dbReference type="NCBI Taxonomy" id="8262"/>
    <lineage>
        <taxon>Eukaryota</taxon>
        <taxon>Metazoa</taxon>
        <taxon>Chordata</taxon>
        <taxon>Craniata</taxon>
        <taxon>Vertebrata</taxon>
        <taxon>Euteleostomi</taxon>
        <taxon>Actinopterygii</taxon>
        <taxon>Neopterygii</taxon>
        <taxon>Teleostei</taxon>
        <taxon>Neoteleostei</taxon>
        <taxon>Acanthomorphata</taxon>
        <taxon>Carangaria</taxon>
        <taxon>Pleuronectiformes</taxon>
        <taxon>Pleuronectoidei</taxon>
        <taxon>Pleuronectidae</taxon>
        <taxon>Pleuronectes</taxon>
    </lineage>
</organism>
<feature type="region of interest" description="Disordered" evidence="1">
    <location>
        <begin position="40"/>
        <end position="116"/>
    </location>
</feature>
<protein>
    <submittedName>
        <fullName evidence="2">Uncharacterized protein</fullName>
    </submittedName>
</protein>
<evidence type="ECO:0000256" key="1">
    <source>
        <dbReference type="SAM" id="MobiDB-lite"/>
    </source>
</evidence>
<feature type="compositionally biased region" description="Basic and acidic residues" evidence="1">
    <location>
        <begin position="85"/>
        <end position="94"/>
    </location>
</feature>